<evidence type="ECO:0000313" key="13">
    <source>
        <dbReference type="Proteomes" id="UP000245166"/>
    </source>
</evidence>
<feature type="transmembrane region" description="Helical" evidence="10">
    <location>
        <begin position="131"/>
        <end position="149"/>
    </location>
</feature>
<dbReference type="OrthoDB" id="227596at2"/>
<evidence type="ECO:0000256" key="2">
    <source>
        <dbReference type="ARBA" id="ARBA00012438"/>
    </source>
</evidence>
<dbReference type="Proteomes" id="UP000245166">
    <property type="component" value="Unassembled WGS sequence"/>
</dbReference>
<feature type="transmembrane region" description="Helical" evidence="10">
    <location>
        <begin position="178"/>
        <end position="207"/>
    </location>
</feature>
<comment type="caution">
    <text evidence="12">The sequence shown here is derived from an EMBL/GenBank/DDBJ whole genome shotgun (WGS) entry which is preliminary data.</text>
</comment>
<dbReference type="Pfam" id="PF07730">
    <property type="entry name" value="HisKA_3"/>
    <property type="match status" value="1"/>
</dbReference>
<dbReference type="AlphaFoldDB" id="A0A2U1ZXB6"/>
<feature type="transmembrane region" description="Helical" evidence="10">
    <location>
        <begin position="86"/>
        <end position="103"/>
    </location>
</feature>
<keyword evidence="5" id="KW-0547">Nucleotide-binding</keyword>
<dbReference type="InterPro" id="IPR050482">
    <property type="entry name" value="Sensor_HK_TwoCompSys"/>
</dbReference>
<evidence type="ECO:0000256" key="8">
    <source>
        <dbReference type="ARBA" id="ARBA00023012"/>
    </source>
</evidence>
<evidence type="ECO:0000256" key="7">
    <source>
        <dbReference type="ARBA" id="ARBA00022840"/>
    </source>
</evidence>
<evidence type="ECO:0000259" key="11">
    <source>
        <dbReference type="Pfam" id="PF07730"/>
    </source>
</evidence>
<dbReference type="SUPFAM" id="SSF55874">
    <property type="entry name" value="ATPase domain of HSP90 chaperone/DNA topoisomerase II/histidine kinase"/>
    <property type="match status" value="1"/>
</dbReference>
<dbReference type="Gene3D" id="3.30.565.10">
    <property type="entry name" value="Histidine kinase-like ATPase, C-terminal domain"/>
    <property type="match status" value="1"/>
</dbReference>
<name>A0A2U1ZXB6_9MICO</name>
<feature type="transmembrane region" description="Helical" evidence="10">
    <location>
        <begin position="29"/>
        <end position="49"/>
    </location>
</feature>
<keyword evidence="8" id="KW-0902">Two-component regulatory system</keyword>
<feature type="domain" description="Signal transduction histidine kinase subgroup 3 dimerisation and phosphoacceptor" evidence="11">
    <location>
        <begin position="232"/>
        <end position="295"/>
    </location>
</feature>
<keyword evidence="4" id="KW-0808">Transferase</keyword>
<evidence type="ECO:0000256" key="4">
    <source>
        <dbReference type="ARBA" id="ARBA00022679"/>
    </source>
</evidence>
<comment type="catalytic activity">
    <reaction evidence="1">
        <text>ATP + protein L-histidine = ADP + protein N-phospho-L-histidine.</text>
        <dbReference type="EC" id="2.7.13.3"/>
    </reaction>
</comment>
<evidence type="ECO:0000256" key="6">
    <source>
        <dbReference type="ARBA" id="ARBA00022777"/>
    </source>
</evidence>
<dbReference type="GO" id="GO:0046983">
    <property type="term" value="F:protein dimerization activity"/>
    <property type="evidence" value="ECO:0007669"/>
    <property type="project" value="InterPro"/>
</dbReference>
<sequence length="435" mass="45037">MVLSSAALADADALDPEPRSSSWRQVSPGVLRTFSWALAGVGAALVLLAQWSPVAYALESALLGLPLGTLTPGGYLGPVLLTGPAGGYWVAAAALAGTVGVLLAPRTVYSATALAVLPYLSVLLVGQHQLAWLLGLGLVTAIIALRSPLAGALPGLLALAAIWLVLPFVFSFDRWGGYTLWSVGQCAAATAILAAAYLAAAGLGVWVRGRRSAREALLAERRAAVVEAQAAERAAISRDLHDVVAHHVSLVAVRAESAPYQHDLEPAAREVLADIASDARAALGELRHVLSVLQRSEVTELAPQPLADDVDELVAVAVAAGQDVVVTGEWGEVPPAVGYMLYRATQEVLTNARRHAPGARVHLVREATAGAVTLRASSAGGARGASGEVRPGRGLIGMRERVESVGGELEVALLAGVFTLAVSIPLDAEQQEEDE</sequence>
<dbReference type="PANTHER" id="PTHR24421:SF10">
    <property type="entry name" value="NITRATE_NITRITE SENSOR PROTEIN NARQ"/>
    <property type="match status" value="1"/>
</dbReference>
<gene>
    <name evidence="12" type="ORF">C8046_13825</name>
</gene>
<keyword evidence="3" id="KW-0597">Phosphoprotein</keyword>
<reference evidence="12 13" key="1">
    <citation type="submission" date="2018-03" db="EMBL/GenBank/DDBJ databases">
        <title>Genome assembly of novel Miniimonas species PCH200.</title>
        <authorList>
            <person name="Thakur V."/>
            <person name="Kumar V."/>
            <person name="Singh D."/>
        </authorList>
    </citation>
    <scope>NUCLEOTIDE SEQUENCE [LARGE SCALE GENOMIC DNA]</scope>
    <source>
        <strain evidence="12 13">PCH200</strain>
    </source>
</reference>
<protein>
    <recommendedName>
        <fullName evidence="2">histidine kinase</fullName>
        <ecNumber evidence="2">2.7.13.3</ecNumber>
    </recommendedName>
</protein>
<dbReference type="Gene3D" id="1.20.5.1930">
    <property type="match status" value="1"/>
</dbReference>
<keyword evidence="10" id="KW-0812">Transmembrane</keyword>
<evidence type="ECO:0000256" key="5">
    <source>
        <dbReference type="ARBA" id="ARBA00022741"/>
    </source>
</evidence>
<feature type="region of interest" description="Disordered" evidence="9">
    <location>
        <begin position="1"/>
        <end position="24"/>
    </location>
</feature>
<proteinExistence type="predicted"/>
<organism evidence="12 13">
    <name type="scientific">Serinibacter arcticus</name>
    <dbReference type="NCBI Taxonomy" id="1655435"/>
    <lineage>
        <taxon>Bacteria</taxon>
        <taxon>Bacillati</taxon>
        <taxon>Actinomycetota</taxon>
        <taxon>Actinomycetes</taxon>
        <taxon>Micrococcales</taxon>
        <taxon>Beutenbergiaceae</taxon>
        <taxon>Serinibacter</taxon>
    </lineage>
</organism>
<dbReference type="GO" id="GO:0016020">
    <property type="term" value="C:membrane"/>
    <property type="evidence" value="ECO:0007669"/>
    <property type="project" value="InterPro"/>
</dbReference>
<dbReference type="CDD" id="cd16917">
    <property type="entry name" value="HATPase_UhpB-NarQ-NarX-like"/>
    <property type="match status" value="1"/>
</dbReference>
<evidence type="ECO:0000256" key="1">
    <source>
        <dbReference type="ARBA" id="ARBA00000085"/>
    </source>
</evidence>
<feature type="compositionally biased region" description="Low complexity" evidence="9">
    <location>
        <begin position="1"/>
        <end position="11"/>
    </location>
</feature>
<dbReference type="RefSeq" id="WP_109229941.1">
    <property type="nucleotide sequence ID" value="NZ_PYHR01000002.1"/>
</dbReference>
<evidence type="ECO:0000256" key="9">
    <source>
        <dbReference type="SAM" id="MobiDB-lite"/>
    </source>
</evidence>
<evidence type="ECO:0000256" key="3">
    <source>
        <dbReference type="ARBA" id="ARBA00022553"/>
    </source>
</evidence>
<dbReference type="EC" id="2.7.13.3" evidence="2"/>
<dbReference type="GO" id="GO:0005524">
    <property type="term" value="F:ATP binding"/>
    <property type="evidence" value="ECO:0007669"/>
    <property type="project" value="UniProtKB-KW"/>
</dbReference>
<dbReference type="InterPro" id="IPR011712">
    <property type="entry name" value="Sig_transdc_His_kin_sub3_dim/P"/>
</dbReference>
<keyword evidence="13" id="KW-1185">Reference proteome</keyword>
<dbReference type="GO" id="GO:0000155">
    <property type="term" value="F:phosphorelay sensor kinase activity"/>
    <property type="evidence" value="ECO:0007669"/>
    <property type="project" value="InterPro"/>
</dbReference>
<dbReference type="InterPro" id="IPR036890">
    <property type="entry name" value="HATPase_C_sf"/>
</dbReference>
<dbReference type="PANTHER" id="PTHR24421">
    <property type="entry name" value="NITRATE/NITRITE SENSOR PROTEIN NARX-RELATED"/>
    <property type="match status" value="1"/>
</dbReference>
<feature type="transmembrane region" description="Helical" evidence="10">
    <location>
        <begin position="156"/>
        <end position="172"/>
    </location>
</feature>
<dbReference type="EMBL" id="PYHR01000002">
    <property type="protein sequence ID" value="PWD51562.1"/>
    <property type="molecule type" value="Genomic_DNA"/>
</dbReference>
<evidence type="ECO:0000256" key="10">
    <source>
        <dbReference type="SAM" id="Phobius"/>
    </source>
</evidence>
<accession>A0A2U1ZXB6</accession>
<keyword evidence="7" id="KW-0067">ATP-binding</keyword>
<keyword evidence="6" id="KW-0418">Kinase</keyword>
<feature type="transmembrane region" description="Helical" evidence="10">
    <location>
        <begin position="61"/>
        <end position="80"/>
    </location>
</feature>
<evidence type="ECO:0000313" key="12">
    <source>
        <dbReference type="EMBL" id="PWD51562.1"/>
    </source>
</evidence>
<keyword evidence="10" id="KW-1133">Transmembrane helix</keyword>
<keyword evidence="10" id="KW-0472">Membrane</keyword>